<evidence type="ECO:0000313" key="5">
    <source>
        <dbReference type="Proteomes" id="UP000038010"/>
    </source>
</evidence>
<keyword evidence="5" id="KW-1185">Reference proteome</keyword>
<dbReference type="Proteomes" id="UP000038010">
    <property type="component" value="Unassembled WGS sequence"/>
</dbReference>
<dbReference type="AlphaFoldDB" id="A0A0N1NY38"/>
<dbReference type="VEuPathDB" id="FungiDB:AB675_12180"/>
<evidence type="ECO:0000256" key="3">
    <source>
        <dbReference type="RuleBase" id="RU003560"/>
    </source>
</evidence>
<dbReference type="InterPro" id="IPR015421">
    <property type="entry name" value="PyrdxlP-dep_Trfase_major"/>
</dbReference>
<protein>
    <submittedName>
        <fullName evidence="4">Beta-phenylalanine transaminase</fullName>
    </submittedName>
</protein>
<keyword evidence="2 3" id="KW-0663">Pyridoxal phosphate</keyword>
<dbReference type="PANTHER" id="PTHR43713">
    <property type="entry name" value="GLUTAMATE-1-SEMIALDEHYDE 2,1-AMINOMUTASE"/>
    <property type="match status" value="1"/>
</dbReference>
<dbReference type="STRING" id="1664694.A0A0N1NY38"/>
<dbReference type="Pfam" id="PF00202">
    <property type="entry name" value="Aminotran_3"/>
    <property type="match status" value="1"/>
</dbReference>
<dbReference type="Gene3D" id="3.90.1150.10">
    <property type="entry name" value="Aspartate Aminotransferase, domain 1"/>
    <property type="match status" value="1"/>
</dbReference>
<evidence type="ECO:0000313" key="4">
    <source>
        <dbReference type="EMBL" id="KPI38307.1"/>
    </source>
</evidence>
<dbReference type="EMBL" id="LFJN01000019">
    <property type="protein sequence ID" value="KPI38307.1"/>
    <property type="molecule type" value="Genomic_DNA"/>
</dbReference>
<dbReference type="GO" id="GO:0008483">
    <property type="term" value="F:transaminase activity"/>
    <property type="evidence" value="ECO:0007669"/>
    <property type="project" value="InterPro"/>
</dbReference>
<evidence type="ECO:0000256" key="2">
    <source>
        <dbReference type="ARBA" id="ARBA00022898"/>
    </source>
</evidence>
<reference evidence="4 5" key="1">
    <citation type="submission" date="2015-06" db="EMBL/GenBank/DDBJ databases">
        <title>Draft genome of the ant-associated black yeast Phialophora attae CBS 131958.</title>
        <authorList>
            <person name="Moreno L.F."/>
            <person name="Stielow B.J."/>
            <person name="de Hoog S."/>
            <person name="Vicente V.A."/>
            <person name="Weiss V.A."/>
            <person name="de Vries M."/>
            <person name="Cruz L.M."/>
            <person name="Souza E.M."/>
        </authorList>
    </citation>
    <scope>NUCLEOTIDE SEQUENCE [LARGE SCALE GENOMIC DNA]</scope>
    <source>
        <strain evidence="4 5">CBS 131958</strain>
    </source>
</reference>
<name>A0A0N1NY38_9EURO</name>
<dbReference type="GO" id="GO:0030170">
    <property type="term" value="F:pyridoxal phosphate binding"/>
    <property type="evidence" value="ECO:0007669"/>
    <property type="project" value="InterPro"/>
</dbReference>
<comment type="cofactor">
    <cofactor evidence="1">
        <name>pyridoxal 5'-phosphate</name>
        <dbReference type="ChEBI" id="CHEBI:597326"/>
    </cofactor>
</comment>
<dbReference type="PANTHER" id="PTHR43713:SF3">
    <property type="entry name" value="GLUTAMATE-1-SEMIALDEHYDE 2,1-AMINOMUTASE 1, CHLOROPLASTIC-RELATED"/>
    <property type="match status" value="1"/>
</dbReference>
<dbReference type="GeneID" id="28732967"/>
<dbReference type="SUPFAM" id="SSF53383">
    <property type="entry name" value="PLP-dependent transferases"/>
    <property type="match status" value="1"/>
</dbReference>
<accession>A0A0N1NY38</accession>
<comment type="similarity">
    <text evidence="3">Belongs to the class-III pyridoxal-phosphate-dependent aminotransferase family.</text>
</comment>
<dbReference type="Gene3D" id="3.40.640.10">
    <property type="entry name" value="Type I PLP-dependent aspartate aminotransferase-like (Major domain)"/>
    <property type="match status" value="1"/>
</dbReference>
<gene>
    <name evidence="4" type="ORF">AB675_12180</name>
</gene>
<dbReference type="InterPro" id="IPR005814">
    <property type="entry name" value="Aminotrans_3"/>
</dbReference>
<sequence>MNGNDEKLSGVGISSALEACHATYSESNPLSAAQHRDNLAYFPGGNTRSVMHALPFPLTFQRGERATLYDLDGHAYIDFLNEYSAGLYGHNPVPIQRAIVQATEDGWALGGNNVEQTKLAKMIVERFANSMDMVRLTNSGTEANLMAIGAALNFTGRDKVLVFTGGYHGSVFSFLPNLKSRSMNAPYSFVLAPYNDVSGTAAVISDHKNAVAAILVEPMQGAGGCIPATIAFLQYLREVSKSIGALLIFDEVMTSRCAWGGLQTKYGIHPDLCTLGKWIGGGMNFGAFGGRREIMEMFDPNRRQLVHSGTFNNNVVTMAAGVAGLELLSRSTLDKMNDLGDVLREDIHSAIQRYFSTPGLSSADMKRTQRPPNIQVTGIGSVFNISFLGHHKETLQALFYHHMLSKGIYLATRGYVALSIETKEEHIAKFMLAVESFLLAYSHELVD</sequence>
<comment type="caution">
    <text evidence="4">The sequence shown here is derived from an EMBL/GenBank/DDBJ whole genome shotgun (WGS) entry which is preliminary data.</text>
</comment>
<proteinExistence type="inferred from homology"/>
<dbReference type="OrthoDB" id="425114at2759"/>
<dbReference type="RefSeq" id="XP_017998270.1">
    <property type="nucleotide sequence ID" value="XM_018141087.1"/>
</dbReference>
<organism evidence="4 5">
    <name type="scientific">Cyphellophora attinorum</name>
    <dbReference type="NCBI Taxonomy" id="1664694"/>
    <lineage>
        <taxon>Eukaryota</taxon>
        <taxon>Fungi</taxon>
        <taxon>Dikarya</taxon>
        <taxon>Ascomycota</taxon>
        <taxon>Pezizomycotina</taxon>
        <taxon>Eurotiomycetes</taxon>
        <taxon>Chaetothyriomycetidae</taxon>
        <taxon>Chaetothyriales</taxon>
        <taxon>Cyphellophoraceae</taxon>
        <taxon>Cyphellophora</taxon>
    </lineage>
</organism>
<evidence type="ECO:0000256" key="1">
    <source>
        <dbReference type="ARBA" id="ARBA00001933"/>
    </source>
</evidence>
<dbReference type="InterPro" id="IPR015424">
    <property type="entry name" value="PyrdxlP-dep_Trfase"/>
</dbReference>
<dbReference type="InterPro" id="IPR015422">
    <property type="entry name" value="PyrdxlP-dep_Trfase_small"/>
</dbReference>